<dbReference type="InterPro" id="IPR001732">
    <property type="entry name" value="UDP-Glc/GDP-Man_DH_N"/>
</dbReference>
<dbReference type="PANTHER" id="PTHR43491">
    <property type="entry name" value="UDP-N-ACETYL-D-MANNOSAMINE DEHYDROGENASE"/>
    <property type="match status" value="1"/>
</dbReference>
<protein>
    <submittedName>
        <fullName evidence="5">Nucleotide sugar dehydrogenase</fullName>
    </submittedName>
</protein>
<dbReference type="InterPro" id="IPR014027">
    <property type="entry name" value="UDP-Glc/GDP-Man_DH_C"/>
</dbReference>
<evidence type="ECO:0000256" key="2">
    <source>
        <dbReference type="ARBA" id="ARBA00023027"/>
    </source>
</evidence>
<feature type="domain" description="UDP-glucose/GDP-mannose dehydrogenase C-terminal" evidence="4">
    <location>
        <begin position="353"/>
        <end position="444"/>
    </location>
</feature>
<dbReference type="Proteomes" id="UP001165341">
    <property type="component" value="Unassembled WGS sequence"/>
</dbReference>
<dbReference type="Pfam" id="PF03720">
    <property type="entry name" value="UDPG_MGDP_dh_C"/>
    <property type="match status" value="1"/>
</dbReference>
<dbReference type="SUPFAM" id="SSF52413">
    <property type="entry name" value="UDP-glucose/GDP-mannose dehydrogenase C-terminal domain"/>
    <property type="match status" value="1"/>
</dbReference>
<dbReference type="InterPro" id="IPR036291">
    <property type="entry name" value="NAD(P)-bd_dom_sf"/>
</dbReference>
<evidence type="ECO:0000259" key="4">
    <source>
        <dbReference type="SMART" id="SM00984"/>
    </source>
</evidence>
<dbReference type="InterPro" id="IPR017476">
    <property type="entry name" value="UDP-Glc/GDP-Man"/>
</dbReference>
<evidence type="ECO:0000256" key="3">
    <source>
        <dbReference type="PIRNR" id="PIRNR000124"/>
    </source>
</evidence>
<evidence type="ECO:0000313" key="5">
    <source>
        <dbReference type="EMBL" id="MCI4659094.1"/>
    </source>
</evidence>
<keyword evidence="6" id="KW-1185">Reference proteome</keyword>
<dbReference type="EMBL" id="JALGAR010000004">
    <property type="protein sequence ID" value="MCI4659094.1"/>
    <property type="molecule type" value="Genomic_DNA"/>
</dbReference>
<dbReference type="PIRSF" id="PIRSF000124">
    <property type="entry name" value="UDPglc_GDPman_dh"/>
    <property type="match status" value="1"/>
</dbReference>
<accession>A0AA41UI36</accession>
<dbReference type="Gene3D" id="3.40.50.720">
    <property type="entry name" value="NAD(P)-binding Rossmann-like Domain"/>
    <property type="match status" value="2"/>
</dbReference>
<dbReference type="SMART" id="SM00984">
    <property type="entry name" value="UDPG_MGDP_dh_C"/>
    <property type="match status" value="1"/>
</dbReference>
<organism evidence="5 6">
    <name type="scientific">Cryobacterium zhongshanensis</name>
    <dbReference type="NCBI Taxonomy" id="2928153"/>
    <lineage>
        <taxon>Bacteria</taxon>
        <taxon>Bacillati</taxon>
        <taxon>Actinomycetota</taxon>
        <taxon>Actinomycetes</taxon>
        <taxon>Micrococcales</taxon>
        <taxon>Microbacteriaceae</taxon>
        <taxon>Cryobacterium</taxon>
    </lineage>
</organism>
<dbReference type="GO" id="GO:0016628">
    <property type="term" value="F:oxidoreductase activity, acting on the CH-CH group of donors, NAD or NADP as acceptor"/>
    <property type="evidence" value="ECO:0007669"/>
    <property type="project" value="InterPro"/>
</dbReference>
<gene>
    <name evidence="5" type="ORF">MQH31_14895</name>
</gene>
<keyword evidence="2" id="KW-0520">NAD</keyword>
<proteinExistence type="inferred from homology"/>
<comment type="caution">
    <text evidence="5">The sequence shown here is derived from an EMBL/GenBank/DDBJ whole genome shotgun (WGS) entry which is preliminary data.</text>
</comment>
<dbReference type="GO" id="GO:0051287">
    <property type="term" value="F:NAD binding"/>
    <property type="evidence" value="ECO:0007669"/>
    <property type="project" value="InterPro"/>
</dbReference>
<dbReference type="InterPro" id="IPR014026">
    <property type="entry name" value="UDP-Glc/GDP-Man_DH_dimer"/>
</dbReference>
<dbReference type="GO" id="GO:0016616">
    <property type="term" value="F:oxidoreductase activity, acting on the CH-OH group of donors, NAD or NADP as acceptor"/>
    <property type="evidence" value="ECO:0007669"/>
    <property type="project" value="InterPro"/>
</dbReference>
<dbReference type="PANTHER" id="PTHR43491:SF1">
    <property type="entry name" value="UDP-N-ACETYL-D-MANNOSAMINE DEHYDROGENASE"/>
    <property type="match status" value="1"/>
</dbReference>
<dbReference type="InterPro" id="IPR028359">
    <property type="entry name" value="UDP_ManNAc/GlcNAc_DH"/>
</dbReference>
<dbReference type="RefSeq" id="WP_243012709.1">
    <property type="nucleotide sequence ID" value="NZ_JALGAR010000004.1"/>
</dbReference>
<evidence type="ECO:0000313" key="6">
    <source>
        <dbReference type="Proteomes" id="UP001165341"/>
    </source>
</evidence>
<comment type="similarity">
    <text evidence="3">Belongs to the UDP-glucose/GDP-mannose dehydrogenase family.</text>
</comment>
<dbReference type="AlphaFoldDB" id="A0AA41UI36"/>
<evidence type="ECO:0000256" key="1">
    <source>
        <dbReference type="ARBA" id="ARBA00023002"/>
    </source>
</evidence>
<dbReference type="InterPro" id="IPR008927">
    <property type="entry name" value="6-PGluconate_DH-like_C_sf"/>
</dbReference>
<dbReference type="InterPro" id="IPR036220">
    <property type="entry name" value="UDP-Glc/GDP-Man_DH_C_sf"/>
</dbReference>
<dbReference type="PIRSF" id="PIRSF500136">
    <property type="entry name" value="UDP_ManNAc_DH"/>
    <property type="match status" value="1"/>
</dbReference>
<dbReference type="GO" id="GO:0000271">
    <property type="term" value="P:polysaccharide biosynthetic process"/>
    <property type="evidence" value="ECO:0007669"/>
    <property type="project" value="InterPro"/>
</dbReference>
<dbReference type="Pfam" id="PF03721">
    <property type="entry name" value="UDPG_MGDP_dh_N"/>
    <property type="match status" value="1"/>
</dbReference>
<dbReference type="Pfam" id="PF00984">
    <property type="entry name" value="UDPG_MGDP_dh"/>
    <property type="match status" value="1"/>
</dbReference>
<dbReference type="SUPFAM" id="SSF48179">
    <property type="entry name" value="6-phosphogluconate dehydrogenase C-terminal domain-like"/>
    <property type="match status" value="1"/>
</dbReference>
<sequence>MSIEIVDDSSLPLTHQSRQRTTADALLIPVIPRTQFDFDVAIVGLGYVGLPTALSLHAAGLRVLGVDVSERRLAVIRSGEADLLESDRDRLETAMAGDGFQITGDTYRLGDAAAVIICVPTPIDEHLTPDLEILASACTMVVDAAVPGQLLMLTSTTYPGCTRDLLVTPLLVRGLTAGKDIFVSFSPERIDPGNDRYAHEDVPRVVGGATPACQAAGAALLGRYARNIHGVSSLEVAEMSKLLENTFRAVNIALANEFAEACLALGLSVIEVINAAATKPYGFMPFFPGAGVGGHCIPCDPHYLLWQLRKAHVDAPVIEHAMSEIAGRPRRVLERVRETLADQGKPLRGSRVLVVGISYKPNVADLRESPALEILSMLADQGADVGFHDPFFGAVRLRNGSELTATVDPDAFGADLVVLHTDHDNVDWEWLSPEVLVLDTTYRRTDLPRRVQL</sequence>
<keyword evidence="1" id="KW-0560">Oxidoreductase</keyword>
<name>A0AA41UI36_9MICO</name>
<reference evidence="5" key="1">
    <citation type="submission" date="2022-03" db="EMBL/GenBank/DDBJ databases">
        <title>Cryobacterium sp. nov. strain ZS14-85, isolated from Antarctic soil.</title>
        <authorList>
            <person name="Li J."/>
            <person name="Niu G."/>
        </authorList>
    </citation>
    <scope>NUCLEOTIDE SEQUENCE</scope>
    <source>
        <strain evidence="5">ZS14-85</strain>
    </source>
</reference>
<dbReference type="NCBIfam" id="TIGR03026">
    <property type="entry name" value="NDP-sugDHase"/>
    <property type="match status" value="1"/>
</dbReference>
<dbReference type="SUPFAM" id="SSF51735">
    <property type="entry name" value="NAD(P)-binding Rossmann-fold domains"/>
    <property type="match status" value="1"/>
</dbReference>